<evidence type="ECO:0000256" key="2">
    <source>
        <dbReference type="ARBA" id="ARBA00022692"/>
    </source>
</evidence>
<dbReference type="Proteomes" id="UP001642484">
    <property type="component" value="Unassembled WGS sequence"/>
</dbReference>
<keyword evidence="4 6" id="KW-0472">Membrane</keyword>
<feature type="region of interest" description="Disordered" evidence="5">
    <location>
        <begin position="1"/>
        <end position="77"/>
    </location>
</feature>
<dbReference type="InterPro" id="IPR005821">
    <property type="entry name" value="Ion_trans_dom"/>
</dbReference>
<dbReference type="PANTHER" id="PTHR10217:SF435">
    <property type="entry name" value="POTASSIUM VOLTAGE-GATED CHANNEL PROTEIN EAG"/>
    <property type="match status" value="1"/>
</dbReference>
<accession>A0ABP0HKH5</accession>
<keyword evidence="3 6" id="KW-1133">Transmembrane helix</keyword>
<dbReference type="InterPro" id="IPR018490">
    <property type="entry name" value="cNMP-bd_dom_sf"/>
</dbReference>
<name>A0ABP0HKH5_9DINO</name>
<proteinExistence type="predicted"/>
<evidence type="ECO:0000256" key="6">
    <source>
        <dbReference type="SAM" id="Phobius"/>
    </source>
</evidence>
<evidence type="ECO:0000256" key="1">
    <source>
        <dbReference type="ARBA" id="ARBA00004141"/>
    </source>
</evidence>
<gene>
    <name evidence="8" type="ORF">CCMP2556_LOCUS1886</name>
</gene>
<dbReference type="InterPro" id="IPR050818">
    <property type="entry name" value="KCNH_animal-type"/>
</dbReference>
<dbReference type="SUPFAM" id="SSF51206">
    <property type="entry name" value="cAMP-binding domain-like"/>
    <property type="match status" value="1"/>
</dbReference>
<protein>
    <recommendedName>
        <fullName evidence="7">Ion transport domain-containing protein</fullName>
    </recommendedName>
</protein>
<dbReference type="SUPFAM" id="SSF81324">
    <property type="entry name" value="Voltage-gated potassium channels"/>
    <property type="match status" value="1"/>
</dbReference>
<organism evidence="8 9">
    <name type="scientific">Durusdinium trenchii</name>
    <dbReference type="NCBI Taxonomy" id="1381693"/>
    <lineage>
        <taxon>Eukaryota</taxon>
        <taxon>Sar</taxon>
        <taxon>Alveolata</taxon>
        <taxon>Dinophyceae</taxon>
        <taxon>Suessiales</taxon>
        <taxon>Symbiodiniaceae</taxon>
        <taxon>Durusdinium</taxon>
    </lineage>
</organism>
<feature type="compositionally biased region" description="Polar residues" evidence="5">
    <location>
        <begin position="1"/>
        <end position="12"/>
    </location>
</feature>
<feature type="domain" description="Ion transport" evidence="7">
    <location>
        <begin position="138"/>
        <end position="381"/>
    </location>
</feature>
<reference evidence="8 9" key="1">
    <citation type="submission" date="2024-02" db="EMBL/GenBank/DDBJ databases">
        <authorList>
            <person name="Chen Y."/>
            <person name="Shah S."/>
            <person name="Dougan E. K."/>
            <person name="Thang M."/>
            <person name="Chan C."/>
        </authorList>
    </citation>
    <scope>NUCLEOTIDE SEQUENCE [LARGE SCALE GENOMIC DNA]</scope>
</reference>
<dbReference type="Gene3D" id="1.10.287.70">
    <property type="match status" value="1"/>
</dbReference>
<feature type="transmembrane region" description="Helical" evidence="6">
    <location>
        <begin position="289"/>
        <end position="307"/>
    </location>
</feature>
<evidence type="ECO:0000259" key="7">
    <source>
        <dbReference type="Pfam" id="PF00520"/>
    </source>
</evidence>
<dbReference type="PANTHER" id="PTHR10217">
    <property type="entry name" value="VOLTAGE AND LIGAND GATED POTASSIUM CHANNEL"/>
    <property type="match status" value="1"/>
</dbReference>
<comment type="caution">
    <text evidence="8">The sequence shown here is derived from an EMBL/GenBank/DDBJ whole genome shotgun (WGS) entry which is preliminary data.</text>
</comment>
<feature type="region of interest" description="Disordered" evidence="5">
    <location>
        <begin position="94"/>
        <end position="115"/>
    </location>
</feature>
<evidence type="ECO:0000256" key="4">
    <source>
        <dbReference type="ARBA" id="ARBA00023136"/>
    </source>
</evidence>
<evidence type="ECO:0000313" key="8">
    <source>
        <dbReference type="EMBL" id="CAK8990021.1"/>
    </source>
</evidence>
<keyword evidence="2 6" id="KW-0812">Transmembrane</keyword>
<dbReference type="Pfam" id="PF00520">
    <property type="entry name" value="Ion_trans"/>
    <property type="match status" value="1"/>
</dbReference>
<evidence type="ECO:0000313" key="9">
    <source>
        <dbReference type="Proteomes" id="UP001642484"/>
    </source>
</evidence>
<evidence type="ECO:0000256" key="5">
    <source>
        <dbReference type="SAM" id="MobiDB-lite"/>
    </source>
</evidence>
<dbReference type="EMBL" id="CAXAMN010000669">
    <property type="protein sequence ID" value="CAK8990021.1"/>
    <property type="molecule type" value="Genomic_DNA"/>
</dbReference>
<keyword evidence="9" id="KW-1185">Reference proteome</keyword>
<sequence>MAWVPLSSSMQQAEPWKPLPQGEPLGAAPRRLHPQVMKRREPSGEPTAILPGTPDERPHKKGEDDDSDSDSGSAQAGEEQFELLELWRASQKQAKKMKRGSQAETESSMPFREEEDEYEEPVAHGWILNPDSNARISWDLGSLVMVLYDMVMIPMQAYTLPENIFLDFMEWTTRLFWTLDILWSCFTGVVMADGSVEYDIKIILKRYAKTWLTMDLIIVLSDSWRLSTPGGAEAMVAYGGISVAMLSFARTTRIVRIVRLLRLVRMQEIMANERIQSETLGPLLQVSKVLIILLTISHFTGCLWFAIGARETTEDTWVKSLGYNNDTVDSQYLASLHWAIAQFSGGMDEISPASPLERLFAVAVQTTIFVIALVMLGVFTSGLTQQYIIGGSGARQLATLKRYLKQNNVSKATTKRVCRNAKHAISGDLTPESVELLHVISEPLKVELSFDMYSQVLMWHPFFLELLQENSPLMRPICHRAMSMLLLSSTDIIFNLGEDGRSLSLTGR</sequence>
<feature type="compositionally biased region" description="Basic and acidic residues" evidence="5">
    <location>
        <begin position="54"/>
        <end position="63"/>
    </location>
</feature>
<evidence type="ECO:0000256" key="3">
    <source>
        <dbReference type="ARBA" id="ARBA00022989"/>
    </source>
</evidence>
<comment type="subcellular location">
    <subcellularLocation>
        <location evidence="1">Membrane</location>
        <topology evidence="1">Multi-pass membrane protein</topology>
    </subcellularLocation>
</comment>
<feature type="transmembrane region" description="Helical" evidence="6">
    <location>
        <begin position="359"/>
        <end position="379"/>
    </location>
</feature>